<evidence type="ECO:0000313" key="2">
    <source>
        <dbReference type="EMBL" id="PHT81102.1"/>
    </source>
</evidence>
<comment type="caution">
    <text evidence="2">The sequence shown here is derived from an EMBL/GenBank/DDBJ whole genome shotgun (WGS) entry which is preliminary data.</text>
</comment>
<gene>
    <name evidence="2" type="ORF">T459_14117</name>
</gene>
<dbReference type="AlphaFoldDB" id="A0A2G2ZGI1"/>
<feature type="coiled-coil region" evidence="1">
    <location>
        <begin position="40"/>
        <end position="95"/>
    </location>
</feature>
<organism evidence="2 3">
    <name type="scientific">Capsicum annuum</name>
    <name type="common">Capsicum pepper</name>
    <dbReference type="NCBI Taxonomy" id="4072"/>
    <lineage>
        <taxon>Eukaryota</taxon>
        <taxon>Viridiplantae</taxon>
        <taxon>Streptophyta</taxon>
        <taxon>Embryophyta</taxon>
        <taxon>Tracheophyta</taxon>
        <taxon>Spermatophyta</taxon>
        <taxon>Magnoliopsida</taxon>
        <taxon>eudicotyledons</taxon>
        <taxon>Gunneridae</taxon>
        <taxon>Pentapetalae</taxon>
        <taxon>asterids</taxon>
        <taxon>lamiids</taxon>
        <taxon>Solanales</taxon>
        <taxon>Solanaceae</taxon>
        <taxon>Solanoideae</taxon>
        <taxon>Capsiceae</taxon>
        <taxon>Capsicum</taxon>
    </lineage>
</organism>
<reference evidence="2 3" key="2">
    <citation type="journal article" date="2017" name="Genome Biol.">
        <title>New reference genome sequences of hot pepper reveal the massive evolution of plant disease-resistance genes by retroduplication.</title>
        <authorList>
            <person name="Kim S."/>
            <person name="Park J."/>
            <person name="Yeom S.I."/>
            <person name="Kim Y.M."/>
            <person name="Seo E."/>
            <person name="Kim K.T."/>
            <person name="Kim M.S."/>
            <person name="Lee J.M."/>
            <person name="Cheong K."/>
            <person name="Shin H.S."/>
            <person name="Kim S.B."/>
            <person name="Han K."/>
            <person name="Lee J."/>
            <person name="Park M."/>
            <person name="Lee H.A."/>
            <person name="Lee H.Y."/>
            <person name="Lee Y."/>
            <person name="Oh S."/>
            <person name="Lee J.H."/>
            <person name="Choi E."/>
            <person name="Choi E."/>
            <person name="Lee S.E."/>
            <person name="Jeon J."/>
            <person name="Kim H."/>
            <person name="Choi G."/>
            <person name="Song H."/>
            <person name="Lee J."/>
            <person name="Lee S.C."/>
            <person name="Kwon J.K."/>
            <person name="Lee H.Y."/>
            <person name="Koo N."/>
            <person name="Hong Y."/>
            <person name="Kim R.W."/>
            <person name="Kang W.H."/>
            <person name="Huh J.H."/>
            <person name="Kang B.C."/>
            <person name="Yang T.J."/>
            <person name="Lee Y.H."/>
            <person name="Bennetzen J.L."/>
            <person name="Choi D."/>
        </authorList>
    </citation>
    <scope>NUCLEOTIDE SEQUENCE [LARGE SCALE GENOMIC DNA]</scope>
    <source>
        <strain evidence="3">cv. CM334</strain>
    </source>
</reference>
<dbReference type="Proteomes" id="UP000222542">
    <property type="component" value="Unassembled WGS sequence"/>
</dbReference>
<proteinExistence type="predicted"/>
<keyword evidence="1" id="KW-0175">Coiled coil</keyword>
<sequence>MDDSDNESDNPITFIDIEDKLKDYSLSKLRSLTSVLIDYLNDLAKEKENINEDIEKYGEEAIEMSTRVAEAANKKEKLKEELAKCEEEIGEMSIQMTEQQATCNREGIRIQFQLEEELTHVKAYLSTSIDKNSFLEGELTKMKTKLEKALKWTVHSQAMTNPHSQEDGPISSVKLELTNLFKRSNSAKTAIYNF</sequence>
<accession>A0A2G2ZGI1</accession>
<evidence type="ECO:0000256" key="1">
    <source>
        <dbReference type="SAM" id="Coils"/>
    </source>
</evidence>
<dbReference type="EMBL" id="AYRZ02000005">
    <property type="protein sequence ID" value="PHT81102.1"/>
    <property type="molecule type" value="Genomic_DNA"/>
</dbReference>
<dbReference type="Gramene" id="PHT81102">
    <property type="protein sequence ID" value="PHT81102"/>
    <property type="gene ID" value="T459_14117"/>
</dbReference>
<keyword evidence="3" id="KW-1185">Reference proteome</keyword>
<name>A0A2G2ZGI1_CAPAN</name>
<protein>
    <submittedName>
        <fullName evidence="2">Uncharacterized protein</fullName>
    </submittedName>
</protein>
<reference evidence="2 3" key="1">
    <citation type="journal article" date="2014" name="Nat. Genet.">
        <title>Genome sequence of the hot pepper provides insights into the evolution of pungency in Capsicum species.</title>
        <authorList>
            <person name="Kim S."/>
            <person name="Park M."/>
            <person name="Yeom S.I."/>
            <person name="Kim Y.M."/>
            <person name="Lee J.M."/>
            <person name="Lee H.A."/>
            <person name="Seo E."/>
            <person name="Choi J."/>
            <person name="Cheong K."/>
            <person name="Kim K.T."/>
            <person name="Jung K."/>
            <person name="Lee G.W."/>
            <person name="Oh S.K."/>
            <person name="Bae C."/>
            <person name="Kim S.B."/>
            <person name="Lee H.Y."/>
            <person name="Kim S.Y."/>
            <person name="Kim M.S."/>
            <person name="Kang B.C."/>
            <person name="Jo Y.D."/>
            <person name="Yang H.B."/>
            <person name="Jeong H.J."/>
            <person name="Kang W.H."/>
            <person name="Kwon J.K."/>
            <person name="Shin C."/>
            <person name="Lim J.Y."/>
            <person name="Park J.H."/>
            <person name="Huh J.H."/>
            <person name="Kim J.S."/>
            <person name="Kim B.D."/>
            <person name="Cohen O."/>
            <person name="Paran I."/>
            <person name="Suh M.C."/>
            <person name="Lee S.B."/>
            <person name="Kim Y.K."/>
            <person name="Shin Y."/>
            <person name="Noh S.J."/>
            <person name="Park J."/>
            <person name="Seo Y.S."/>
            <person name="Kwon S.Y."/>
            <person name="Kim H.A."/>
            <person name="Park J.M."/>
            <person name="Kim H.J."/>
            <person name="Choi S.B."/>
            <person name="Bosland P.W."/>
            <person name="Reeves G."/>
            <person name="Jo S.H."/>
            <person name="Lee B.W."/>
            <person name="Cho H.T."/>
            <person name="Choi H.S."/>
            <person name="Lee M.S."/>
            <person name="Yu Y."/>
            <person name="Do Choi Y."/>
            <person name="Park B.S."/>
            <person name="van Deynze A."/>
            <person name="Ashrafi H."/>
            <person name="Hill T."/>
            <person name="Kim W.T."/>
            <person name="Pai H.S."/>
            <person name="Ahn H.K."/>
            <person name="Yeam I."/>
            <person name="Giovannoni J.J."/>
            <person name="Rose J.K."/>
            <person name="Sorensen I."/>
            <person name="Lee S.J."/>
            <person name="Kim R.W."/>
            <person name="Choi I.Y."/>
            <person name="Choi B.S."/>
            <person name="Lim J.S."/>
            <person name="Lee Y.H."/>
            <person name="Choi D."/>
        </authorList>
    </citation>
    <scope>NUCLEOTIDE SEQUENCE [LARGE SCALE GENOMIC DNA]</scope>
    <source>
        <strain evidence="3">cv. CM334</strain>
    </source>
</reference>
<evidence type="ECO:0000313" key="3">
    <source>
        <dbReference type="Proteomes" id="UP000222542"/>
    </source>
</evidence>